<evidence type="ECO:0000256" key="1">
    <source>
        <dbReference type="SAM" id="MobiDB-lite"/>
    </source>
</evidence>
<sequence length="193" mass="20669">MVRYGALAKLALFAAGIGAAHGQQAPSPPAATKDGGEVAPRGTRPPVRDIKYGEWRKLCFNAAGAKTLCRTTVTGTFPTGQTAVRVDLIEREDGSDRVQLFLPVGMYLQAGVKPSVDQKQAYRLPYTWCVTNMCIAADVADPKLLEDMDGGKTLSIEVVDTSILTMTTSVPLDRFASVRKGAPALTLDQVIDE</sequence>
<evidence type="ECO:0000313" key="3">
    <source>
        <dbReference type="EMBL" id="SDE06356.1"/>
    </source>
</evidence>
<dbReference type="InterPro" id="IPR038696">
    <property type="entry name" value="IalB_sf"/>
</dbReference>
<organism evidence="3 4">
    <name type="scientific">Bradyrhizobium brasilense</name>
    <dbReference type="NCBI Taxonomy" id="1419277"/>
    <lineage>
        <taxon>Bacteria</taxon>
        <taxon>Pseudomonadati</taxon>
        <taxon>Pseudomonadota</taxon>
        <taxon>Alphaproteobacteria</taxon>
        <taxon>Hyphomicrobiales</taxon>
        <taxon>Nitrobacteraceae</taxon>
        <taxon>Bradyrhizobium</taxon>
    </lineage>
</organism>
<dbReference type="EMBL" id="FMZW01000019">
    <property type="protein sequence ID" value="SDE06356.1"/>
    <property type="molecule type" value="Genomic_DNA"/>
</dbReference>
<gene>
    <name evidence="3" type="ORF">SAMN05216337_101959</name>
</gene>
<feature type="region of interest" description="Disordered" evidence="1">
    <location>
        <begin position="21"/>
        <end position="46"/>
    </location>
</feature>
<feature type="chain" id="PRO_5011718205" evidence="2">
    <location>
        <begin position="23"/>
        <end position="193"/>
    </location>
</feature>
<name>A0A1G6ZXJ6_9BRAD</name>
<keyword evidence="2" id="KW-0732">Signal</keyword>
<accession>A0A1G6ZXJ6</accession>
<reference evidence="3 4" key="1">
    <citation type="submission" date="2016-10" db="EMBL/GenBank/DDBJ databases">
        <authorList>
            <person name="de Groot N.N."/>
        </authorList>
    </citation>
    <scope>NUCLEOTIDE SEQUENCE [LARGE SCALE GENOMIC DNA]</scope>
    <source>
        <strain evidence="3 4">R5</strain>
    </source>
</reference>
<protein>
    <submittedName>
        <fullName evidence="3">Invasion protein IalB, involved in pathogenesis</fullName>
    </submittedName>
</protein>
<dbReference type="Gene3D" id="2.60.40.1880">
    <property type="entry name" value="Invasion associated locus B (IalB) protein"/>
    <property type="match status" value="1"/>
</dbReference>
<dbReference type="Proteomes" id="UP000199245">
    <property type="component" value="Unassembled WGS sequence"/>
</dbReference>
<feature type="signal peptide" evidence="2">
    <location>
        <begin position="1"/>
        <end position="22"/>
    </location>
</feature>
<dbReference type="AlphaFoldDB" id="A0A1G6ZXJ6"/>
<evidence type="ECO:0000256" key="2">
    <source>
        <dbReference type="SAM" id="SignalP"/>
    </source>
</evidence>
<evidence type="ECO:0000313" key="4">
    <source>
        <dbReference type="Proteomes" id="UP000199245"/>
    </source>
</evidence>
<dbReference type="Pfam" id="PF06776">
    <property type="entry name" value="IalB"/>
    <property type="match status" value="1"/>
</dbReference>
<dbReference type="InterPro" id="IPR010642">
    <property type="entry name" value="Invasion_prot_B"/>
</dbReference>
<proteinExistence type="predicted"/>
<dbReference type="RefSeq" id="WP_092084454.1">
    <property type="nucleotide sequence ID" value="NZ_FMZW01000019.1"/>
</dbReference>